<protein>
    <submittedName>
        <fullName evidence="2">MLO-like protein 9</fullName>
    </submittedName>
</protein>
<keyword evidence="3" id="KW-1185">Reference proteome</keyword>
<reference evidence="2 3" key="1">
    <citation type="journal article" date="2015" name="Proc. Natl. Acad. Sci. U.S.A.">
        <title>The resurrection genome of Boea hygrometrica: A blueprint for survival of dehydration.</title>
        <authorList>
            <person name="Xiao L."/>
            <person name="Yang G."/>
            <person name="Zhang L."/>
            <person name="Yang X."/>
            <person name="Zhao S."/>
            <person name="Ji Z."/>
            <person name="Zhou Q."/>
            <person name="Hu M."/>
            <person name="Wang Y."/>
            <person name="Chen M."/>
            <person name="Xu Y."/>
            <person name="Jin H."/>
            <person name="Xiao X."/>
            <person name="Hu G."/>
            <person name="Bao F."/>
            <person name="Hu Y."/>
            <person name="Wan P."/>
            <person name="Li L."/>
            <person name="Deng X."/>
            <person name="Kuang T."/>
            <person name="Xiang C."/>
            <person name="Zhu J.K."/>
            <person name="Oliver M.J."/>
            <person name="He Y."/>
        </authorList>
    </citation>
    <scope>NUCLEOTIDE SEQUENCE [LARGE SCALE GENOMIC DNA]</scope>
    <source>
        <strain evidence="3">cv. XS01</strain>
    </source>
</reference>
<evidence type="ECO:0000256" key="1">
    <source>
        <dbReference type="SAM" id="MobiDB-lite"/>
    </source>
</evidence>
<organism evidence="2 3">
    <name type="scientific">Dorcoceras hygrometricum</name>
    <dbReference type="NCBI Taxonomy" id="472368"/>
    <lineage>
        <taxon>Eukaryota</taxon>
        <taxon>Viridiplantae</taxon>
        <taxon>Streptophyta</taxon>
        <taxon>Embryophyta</taxon>
        <taxon>Tracheophyta</taxon>
        <taxon>Spermatophyta</taxon>
        <taxon>Magnoliopsida</taxon>
        <taxon>eudicotyledons</taxon>
        <taxon>Gunneridae</taxon>
        <taxon>Pentapetalae</taxon>
        <taxon>asterids</taxon>
        <taxon>lamiids</taxon>
        <taxon>Lamiales</taxon>
        <taxon>Gesneriaceae</taxon>
        <taxon>Didymocarpoideae</taxon>
        <taxon>Trichosporeae</taxon>
        <taxon>Loxocarpinae</taxon>
        <taxon>Dorcoceras</taxon>
    </lineage>
</organism>
<evidence type="ECO:0000313" key="2">
    <source>
        <dbReference type="EMBL" id="KZV49410.1"/>
    </source>
</evidence>
<feature type="region of interest" description="Disordered" evidence="1">
    <location>
        <begin position="33"/>
        <end position="113"/>
    </location>
</feature>
<feature type="compositionally biased region" description="Basic and acidic residues" evidence="1">
    <location>
        <begin position="56"/>
        <end position="76"/>
    </location>
</feature>
<dbReference type="Proteomes" id="UP000250235">
    <property type="component" value="Unassembled WGS sequence"/>
</dbReference>
<proteinExistence type="predicted"/>
<dbReference type="EMBL" id="KQ993055">
    <property type="protein sequence ID" value="KZV49410.1"/>
    <property type="molecule type" value="Genomic_DNA"/>
</dbReference>
<sequence length="133" mass="14462">MVFFKETQTVTYESRASPPLFIEEFIKGLAAGDTSDAPYYHLGTREPNSSPQRTPTARESHGNQAIPEDRGEDLARPRSPSRYAHLKPPSPSINTRAPSDLGIGGATPDTLPAPSDQCFVVADINQGEALYTF</sequence>
<dbReference type="AlphaFoldDB" id="A0A2Z7CQQ6"/>
<gene>
    <name evidence="2" type="ORF">F511_27493</name>
</gene>
<name>A0A2Z7CQQ6_9LAMI</name>
<evidence type="ECO:0000313" key="3">
    <source>
        <dbReference type="Proteomes" id="UP000250235"/>
    </source>
</evidence>
<feature type="compositionally biased region" description="Polar residues" evidence="1">
    <location>
        <begin position="46"/>
        <end position="55"/>
    </location>
</feature>
<accession>A0A2Z7CQQ6</accession>